<keyword evidence="2" id="KW-0812">Transmembrane</keyword>
<feature type="transmembrane region" description="Helical" evidence="2">
    <location>
        <begin position="497"/>
        <end position="518"/>
    </location>
</feature>
<evidence type="ECO:0000313" key="4">
    <source>
        <dbReference type="Proteomes" id="UP000649617"/>
    </source>
</evidence>
<feature type="transmembrane region" description="Helical" evidence="2">
    <location>
        <begin position="570"/>
        <end position="594"/>
    </location>
</feature>
<dbReference type="OrthoDB" id="434375at2759"/>
<protein>
    <submittedName>
        <fullName evidence="3">McfS protein</fullName>
    </submittedName>
</protein>
<dbReference type="AlphaFoldDB" id="A0A812M2N8"/>
<proteinExistence type="predicted"/>
<evidence type="ECO:0000313" key="3">
    <source>
        <dbReference type="EMBL" id="CAE7255961.1"/>
    </source>
</evidence>
<sequence>MVMLSSSAEWHQDAEEQDEQPDPEQVYPQQAQRPMPQRILRKGEWEEVWPEYWGMRMHQIRELLNSCKEDVHWHQNHSVRDMVNYHILPRTAGEGVGYAVKINRHAPLEVDVLISHSWNENAEEFVDTLERTVRADEVLFVCAFSIYQNEDHAGPSIAQQIGSSTQHSPFGRVLTHIKERGTCAGFWWWPRRTFFMLPGLLLLLALELFMISQLFCGGVAGLEKLYVLNVSEDKYCSNWREGRGTCLASRWEAANLDGYCSLTFPAVWGMVFMAIMLELVLRFVSPWVYSGRMVAVPNYQDNLYQRLWCVYEIFMASQLKVYVSLAHTLAPAGKVHARNAGCSNADDEARIRKEIESFGARVSRSKSHLFERSLDPKQKAAEEGYRRVDASITWTTTRAKREWLLVMLRIMLLGTALQGSVTVLSLSLGLKKRYFALGYILAFFLYMLLMWSVLRRTGCIERKHLLLLGLVPFVVGIAMVVMADIVAPEFDDHKMDVVAAMGFIFVMFGVSSLFLPLTRIRKFRKNWRPAFLLMVGSLTWFGFYVAYAIYFRRASWSFQTLDFDFPYASVMQTATLNCGPPLLACYIWSFLLAWGVRMQIVHKDPSVTEHMMQGVVNFRANSLQALEGGLHSMHAINCGALFQAFERFLLLQTLHKHHYVMTVLLFQLVQC</sequence>
<feature type="transmembrane region" description="Helical" evidence="2">
    <location>
        <begin position="200"/>
        <end position="222"/>
    </location>
</feature>
<evidence type="ECO:0000256" key="2">
    <source>
        <dbReference type="SAM" id="Phobius"/>
    </source>
</evidence>
<keyword evidence="2" id="KW-0472">Membrane</keyword>
<keyword evidence="4" id="KW-1185">Reference proteome</keyword>
<dbReference type="Proteomes" id="UP000649617">
    <property type="component" value="Unassembled WGS sequence"/>
</dbReference>
<feature type="transmembrane region" description="Helical" evidence="2">
    <location>
        <begin position="434"/>
        <end position="453"/>
    </location>
</feature>
<keyword evidence="2" id="KW-1133">Transmembrane helix</keyword>
<reference evidence="3" key="1">
    <citation type="submission" date="2021-02" db="EMBL/GenBank/DDBJ databases">
        <authorList>
            <person name="Dougan E. K."/>
            <person name="Rhodes N."/>
            <person name="Thang M."/>
            <person name="Chan C."/>
        </authorList>
    </citation>
    <scope>NUCLEOTIDE SEQUENCE</scope>
</reference>
<feature type="region of interest" description="Disordered" evidence="1">
    <location>
        <begin position="1"/>
        <end position="33"/>
    </location>
</feature>
<gene>
    <name evidence="3" type="primary">mcfS</name>
    <name evidence="3" type="ORF">SPIL2461_LOCUS5163</name>
</gene>
<evidence type="ECO:0000256" key="1">
    <source>
        <dbReference type="SAM" id="MobiDB-lite"/>
    </source>
</evidence>
<organism evidence="3 4">
    <name type="scientific">Symbiodinium pilosum</name>
    <name type="common">Dinoflagellate</name>
    <dbReference type="NCBI Taxonomy" id="2952"/>
    <lineage>
        <taxon>Eukaryota</taxon>
        <taxon>Sar</taxon>
        <taxon>Alveolata</taxon>
        <taxon>Dinophyceae</taxon>
        <taxon>Suessiales</taxon>
        <taxon>Symbiodiniaceae</taxon>
        <taxon>Symbiodinium</taxon>
    </lineage>
</organism>
<feature type="transmembrane region" description="Helical" evidence="2">
    <location>
        <begin position="406"/>
        <end position="428"/>
    </location>
</feature>
<feature type="transmembrane region" description="Helical" evidence="2">
    <location>
        <begin position="266"/>
        <end position="284"/>
    </location>
</feature>
<feature type="transmembrane region" description="Helical" evidence="2">
    <location>
        <begin position="465"/>
        <end position="485"/>
    </location>
</feature>
<dbReference type="EMBL" id="CAJNIZ010007200">
    <property type="protein sequence ID" value="CAE7255961.1"/>
    <property type="molecule type" value="Genomic_DNA"/>
</dbReference>
<feature type="transmembrane region" description="Helical" evidence="2">
    <location>
        <begin position="530"/>
        <end position="550"/>
    </location>
</feature>
<name>A0A812M2N8_SYMPI</name>
<accession>A0A812M2N8</accession>
<comment type="caution">
    <text evidence="3">The sequence shown here is derived from an EMBL/GenBank/DDBJ whole genome shotgun (WGS) entry which is preliminary data.</text>
</comment>